<evidence type="ECO:0000313" key="1">
    <source>
        <dbReference type="EMBL" id="MDR9900894.1"/>
    </source>
</evidence>
<organism evidence="1 2">
    <name type="scientific">Aetokthonos hydrillicola Thurmond2011</name>
    <dbReference type="NCBI Taxonomy" id="2712845"/>
    <lineage>
        <taxon>Bacteria</taxon>
        <taxon>Bacillati</taxon>
        <taxon>Cyanobacteriota</taxon>
        <taxon>Cyanophyceae</taxon>
        <taxon>Nostocales</taxon>
        <taxon>Hapalosiphonaceae</taxon>
        <taxon>Aetokthonos</taxon>
    </lineage>
</organism>
<dbReference type="AlphaFoldDB" id="A0AAP5IHC8"/>
<dbReference type="PANTHER" id="PTHR34985">
    <property type="entry name" value="SLR0554 PROTEIN"/>
    <property type="match status" value="1"/>
</dbReference>
<dbReference type="Proteomes" id="UP000667802">
    <property type="component" value="Unassembled WGS sequence"/>
</dbReference>
<comment type="caution">
    <text evidence="1">The sequence shown here is derived from an EMBL/GenBank/DDBJ whole genome shotgun (WGS) entry which is preliminary data.</text>
</comment>
<protein>
    <submittedName>
        <fullName evidence="1">Uncharacterized protein</fullName>
    </submittedName>
</protein>
<accession>A0AAP5IHC8</accession>
<proteinExistence type="predicted"/>
<keyword evidence="2" id="KW-1185">Reference proteome</keyword>
<dbReference type="RefSeq" id="WP_310834515.1">
    <property type="nucleotide sequence ID" value="NZ_JAALHA020000042.1"/>
</dbReference>
<evidence type="ECO:0000313" key="2">
    <source>
        <dbReference type="Proteomes" id="UP000667802"/>
    </source>
</evidence>
<sequence length="220" mass="25168">MTTESEFKNNQFNNPIISSIRDNLKNVKVSGNSQINFTNEKVSGIPDYIKEKHWDELVNGSAINPELASHNFRSVSGASAFDYIFYSEKIERTNTGRLDGYLLKKYSHIYEGGWYGHGVDASQININNIDTNNLEGEWELPECIDSLWGCLKPNQPRLDSKKEKMIKYEHPLETPTEAFFLKAPAEIWELTSKNYAKPRSGTVFCHLSVERLTVSRNAER</sequence>
<dbReference type="PANTHER" id="PTHR34985:SF1">
    <property type="entry name" value="SLR0554 PROTEIN"/>
    <property type="match status" value="1"/>
</dbReference>
<gene>
    <name evidence="1" type="ORF">G7B40_041145</name>
</gene>
<reference evidence="2" key="1">
    <citation type="journal article" date="2021" name="Science">
        <title>Hunting the eagle killer: A cyanobacterial neurotoxin causes vacuolar myelinopathy.</title>
        <authorList>
            <person name="Breinlinger S."/>
            <person name="Phillips T.J."/>
            <person name="Haram B.N."/>
            <person name="Mares J."/>
            <person name="Martinez Yerena J.A."/>
            <person name="Hrouzek P."/>
            <person name="Sobotka R."/>
            <person name="Henderson W.M."/>
            <person name="Schmieder P."/>
            <person name="Williams S.M."/>
            <person name="Lauderdale J.D."/>
            <person name="Wilde H.D."/>
            <person name="Gerrin W."/>
            <person name="Kust A."/>
            <person name="Washington J.W."/>
            <person name="Wagner C."/>
            <person name="Geier B."/>
            <person name="Liebeke M."/>
            <person name="Enke H."/>
            <person name="Niedermeyer T.H.J."/>
            <person name="Wilde S.B."/>
        </authorList>
    </citation>
    <scope>NUCLEOTIDE SEQUENCE [LARGE SCALE GENOMIC DNA]</scope>
    <source>
        <strain evidence="2">Thurmond2011</strain>
    </source>
</reference>
<name>A0AAP5IHC8_9CYAN</name>
<dbReference type="EMBL" id="JAALHA020000042">
    <property type="protein sequence ID" value="MDR9900894.1"/>
    <property type="molecule type" value="Genomic_DNA"/>
</dbReference>